<keyword evidence="8" id="KW-1185">Reference proteome</keyword>
<dbReference type="InterPro" id="IPR036322">
    <property type="entry name" value="WD40_repeat_dom_sf"/>
</dbReference>
<evidence type="ECO:0000313" key="8">
    <source>
        <dbReference type="Proteomes" id="UP000076632"/>
    </source>
</evidence>
<keyword evidence="2" id="KW-0963">Cytoplasm</keyword>
<dbReference type="PANTHER" id="PTHR22842">
    <property type="entry name" value="WD40 REPEAT PROTEIN"/>
    <property type="match status" value="1"/>
</dbReference>
<evidence type="ECO:0000256" key="1">
    <source>
        <dbReference type="ARBA" id="ARBA00004496"/>
    </source>
</evidence>
<gene>
    <name evidence="7" type="ORF">L228DRAFT_250046</name>
</gene>
<evidence type="ECO:0000256" key="4">
    <source>
        <dbReference type="ARBA" id="ARBA00022737"/>
    </source>
</evidence>
<evidence type="ECO:0000256" key="2">
    <source>
        <dbReference type="ARBA" id="ARBA00022490"/>
    </source>
</evidence>
<keyword evidence="3 6" id="KW-0853">WD repeat</keyword>
<dbReference type="RefSeq" id="XP_018185913.1">
    <property type="nucleotide sequence ID" value="XM_018333229.1"/>
</dbReference>
<evidence type="ECO:0000313" key="7">
    <source>
        <dbReference type="EMBL" id="KZF20358.1"/>
    </source>
</evidence>
<dbReference type="InterPro" id="IPR051980">
    <property type="entry name" value="WD_repeat_MORG1"/>
</dbReference>
<dbReference type="InterPro" id="IPR019775">
    <property type="entry name" value="WD40_repeat_CS"/>
</dbReference>
<dbReference type="OrthoDB" id="1068471at2759"/>
<dbReference type="CDD" id="cd00200">
    <property type="entry name" value="WD40"/>
    <property type="match status" value="1"/>
</dbReference>
<dbReference type="GO" id="GO:0005737">
    <property type="term" value="C:cytoplasm"/>
    <property type="evidence" value="ECO:0007669"/>
    <property type="project" value="UniProtKB-SubCell"/>
</dbReference>
<dbReference type="GO" id="GO:0071013">
    <property type="term" value="C:catalytic step 2 spliceosome"/>
    <property type="evidence" value="ECO:0007669"/>
    <property type="project" value="TreeGrafter"/>
</dbReference>
<dbReference type="Gene3D" id="2.130.10.10">
    <property type="entry name" value="YVTN repeat-like/Quinoprotein amine dehydrogenase"/>
    <property type="match status" value="1"/>
</dbReference>
<dbReference type="SMART" id="SM00320">
    <property type="entry name" value="WD40"/>
    <property type="match status" value="7"/>
</dbReference>
<name>A0A165AET0_XYLHT</name>
<dbReference type="PROSITE" id="PS50294">
    <property type="entry name" value="WD_REPEATS_REGION"/>
    <property type="match status" value="3"/>
</dbReference>
<dbReference type="Pfam" id="PF00400">
    <property type="entry name" value="WD40"/>
    <property type="match status" value="5"/>
</dbReference>
<dbReference type="GeneID" id="28898366"/>
<protein>
    <submittedName>
        <fullName evidence="7">WD40 repeat-like protein</fullName>
    </submittedName>
</protein>
<organism evidence="7 8">
    <name type="scientific">Xylona heveae (strain CBS 132557 / TC161)</name>
    <dbReference type="NCBI Taxonomy" id="1328760"/>
    <lineage>
        <taxon>Eukaryota</taxon>
        <taxon>Fungi</taxon>
        <taxon>Dikarya</taxon>
        <taxon>Ascomycota</taxon>
        <taxon>Pezizomycotina</taxon>
        <taxon>Xylonomycetes</taxon>
        <taxon>Xylonales</taxon>
        <taxon>Xylonaceae</taxon>
        <taxon>Xylona</taxon>
    </lineage>
</organism>
<accession>A0A165AET0</accession>
<dbReference type="PROSITE" id="PS50082">
    <property type="entry name" value="WD_REPEATS_2"/>
    <property type="match status" value="3"/>
</dbReference>
<dbReference type="STRING" id="1328760.A0A165AET0"/>
<dbReference type="GO" id="GO:0000398">
    <property type="term" value="P:mRNA splicing, via spliceosome"/>
    <property type="evidence" value="ECO:0007669"/>
    <property type="project" value="TreeGrafter"/>
</dbReference>
<dbReference type="InParanoid" id="A0A165AET0"/>
<dbReference type="PRINTS" id="PR00320">
    <property type="entry name" value="GPROTEINBRPT"/>
</dbReference>
<comment type="subcellular location">
    <subcellularLocation>
        <location evidence="1">Cytoplasm</location>
    </subcellularLocation>
</comment>
<comment type="similarity">
    <text evidence="5">Belongs to the WD repeat MORG1 family.</text>
</comment>
<evidence type="ECO:0000256" key="3">
    <source>
        <dbReference type="ARBA" id="ARBA00022574"/>
    </source>
</evidence>
<dbReference type="AlphaFoldDB" id="A0A165AET0"/>
<dbReference type="InterPro" id="IPR015943">
    <property type="entry name" value="WD40/YVTN_repeat-like_dom_sf"/>
</dbReference>
<feature type="repeat" description="WD" evidence="6">
    <location>
        <begin position="99"/>
        <end position="135"/>
    </location>
</feature>
<feature type="repeat" description="WD" evidence="6">
    <location>
        <begin position="54"/>
        <end position="95"/>
    </location>
</feature>
<dbReference type="OMA" id="MCWDIRT"/>
<proteinExistence type="inferred from homology"/>
<dbReference type="InterPro" id="IPR020472">
    <property type="entry name" value="WD40_PAC1"/>
</dbReference>
<evidence type="ECO:0000256" key="6">
    <source>
        <dbReference type="PROSITE-ProRule" id="PRU00221"/>
    </source>
</evidence>
<dbReference type="InterPro" id="IPR001680">
    <property type="entry name" value="WD40_rpt"/>
</dbReference>
<feature type="repeat" description="WD" evidence="6">
    <location>
        <begin position="11"/>
        <end position="53"/>
    </location>
</feature>
<dbReference type="EMBL" id="KV407463">
    <property type="protein sequence ID" value="KZF20358.1"/>
    <property type="molecule type" value="Genomic_DNA"/>
</dbReference>
<evidence type="ECO:0000256" key="5">
    <source>
        <dbReference type="ARBA" id="ARBA00038145"/>
    </source>
</evidence>
<dbReference type="SMART" id="SM00564">
    <property type="entry name" value="PQQ"/>
    <property type="match status" value="3"/>
</dbReference>
<sequence length="309" mass="33307">MSFPTRPVTKLVGHNGPIHNVTYSAGLGQYILTGSSDRRIHLYNASSGSLVQKYEAHGYAVLEVAVTEDNARFASVGGDRTVFLWDVATARTLRRFGGNHGHTMRVNACAFGGEGDNVLVTGSVDSTVRIWDMKSQSIKPIQILSEARDSVTSIVVSDYEIITGSVDGRVRVYDLRMGTLNADVIGAPVTSITPTTDGSGLLVSTLDNTMRLMDKGSGNLLQSYTGHINTEFRIRSCLSQIDNAWALSGTEDGWVYAWDVLEGKIVEKIQVQTEGKVKVVGATAWCPSGRRKEWVCGGGDGTATVYGLP</sequence>
<keyword evidence="4" id="KW-0677">Repeat</keyword>
<dbReference type="InterPro" id="IPR018391">
    <property type="entry name" value="PQQ_b-propeller_rpt"/>
</dbReference>
<reference evidence="7 8" key="1">
    <citation type="journal article" date="2016" name="Fungal Biol.">
        <title>The genome of Xylona heveae provides a window into fungal endophytism.</title>
        <authorList>
            <person name="Gazis R."/>
            <person name="Kuo A."/>
            <person name="Riley R."/>
            <person name="LaButti K."/>
            <person name="Lipzen A."/>
            <person name="Lin J."/>
            <person name="Amirebrahimi M."/>
            <person name="Hesse C.N."/>
            <person name="Spatafora J.W."/>
            <person name="Henrissat B."/>
            <person name="Hainaut M."/>
            <person name="Grigoriev I.V."/>
            <person name="Hibbett D.S."/>
        </authorList>
    </citation>
    <scope>NUCLEOTIDE SEQUENCE [LARGE SCALE GENOMIC DNA]</scope>
    <source>
        <strain evidence="7 8">TC161</strain>
    </source>
</reference>
<dbReference type="SUPFAM" id="SSF50978">
    <property type="entry name" value="WD40 repeat-like"/>
    <property type="match status" value="1"/>
</dbReference>
<dbReference type="Proteomes" id="UP000076632">
    <property type="component" value="Unassembled WGS sequence"/>
</dbReference>
<dbReference type="PROSITE" id="PS00678">
    <property type="entry name" value="WD_REPEATS_1"/>
    <property type="match status" value="1"/>
</dbReference>
<dbReference type="PANTHER" id="PTHR22842:SF3">
    <property type="entry name" value="WD REPEAT DOMAIN-CONTAINING PROTEIN 83"/>
    <property type="match status" value="1"/>
</dbReference>